<keyword evidence="3" id="KW-0238">DNA-binding</keyword>
<dbReference type="GO" id="GO:0003700">
    <property type="term" value="F:DNA-binding transcription factor activity"/>
    <property type="evidence" value="ECO:0007669"/>
    <property type="project" value="InterPro"/>
</dbReference>
<keyword evidence="7" id="KW-1185">Reference proteome</keyword>
<evidence type="ECO:0000256" key="3">
    <source>
        <dbReference type="ARBA" id="ARBA00023125"/>
    </source>
</evidence>
<comment type="similarity">
    <text evidence="1">Belongs to the LysR transcriptional regulatory family.</text>
</comment>
<accession>A0A0J1CTN1</accession>
<keyword evidence="2" id="KW-0805">Transcription regulation</keyword>
<dbReference type="InterPro" id="IPR036388">
    <property type="entry name" value="WH-like_DNA-bd_sf"/>
</dbReference>
<evidence type="ECO:0000313" key="6">
    <source>
        <dbReference type="EMBL" id="KLU23995.1"/>
    </source>
</evidence>
<dbReference type="CDD" id="cd08432">
    <property type="entry name" value="PBP2_GcdR_TrpI_HvrB_AmpR_like"/>
    <property type="match status" value="1"/>
</dbReference>
<evidence type="ECO:0000256" key="1">
    <source>
        <dbReference type="ARBA" id="ARBA00009437"/>
    </source>
</evidence>
<dbReference type="PANTHER" id="PTHR30537:SF58">
    <property type="entry name" value="HTH-TYPE TRANSCRIPTIONAL REGULATOR PERR"/>
    <property type="match status" value="1"/>
</dbReference>
<evidence type="ECO:0000313" key="7">
    <source>
        <dbReference type="Proteomes" id="UP000035963"/>
    </source>
</evidence>
<dbReference type="InterPro" id="IPR036390">
    <property type="entry name" value="WH_DNA-bd_sf"/>
</dbReference>
<evidence type="ECO:0000259" key="5">
    <source>
        <dbReference type="PROSITE" id="PS50931"/>
    </source>
</evidence>
<dbReference type="GO" id="GO:0006351">
    <property type="term" value="P:DNA-templated transcription"/>
    <property type="evidence" value="ECO:0007669"/>
    <property type="project" value="TreeGrafter"/>
</dbReference>
<reference evidence="6 7" key="1">
    <citation type="journal article" date="2015" name="Genome Announc.">
        <title>Draft Genome Sequence of Burkholderia sp. Strain PML1(12), an Ectomycorrhizosphere-Inhabiting Bacterium with Effective Mineral-Weathering Ability.</title>
        <authorList>
            <person name="Uroz S."/>
            <person name="Oger P."/>
        </authorList>
    </citation>
    <scope>NUCLEOTIDE SEQUENCE [LARGE SCALE GENOMIC DNA]</scope>
    <source>
        <strain evidence="7">PML1(12)</strain>
    </source>
</reference>
<dbReference type="InterPro" id="IPR058163">
    <property type="entry name" value="LysR-type_TF_proteobact-type"/>
</dbReference>
<dbReference type="Pfam" id="PF00126">
    <property type="entry name" value="HTH_1"/>
    <property type="match status" value="1"/>
</dbReference>
<dbReference type="PATRIC" id="fig|908627.4.peg.4952"/>
<keyword evidence="4" id="KW-0804">Transcription</keyword>
<dbReference type="EMBL" id="AEJF01000136">
    <property type="protein sequence ID" value="KLU23995.1"/>
    <property type="molecule type" value="Genomic_DNA"/>
</dbReference>
<proteinExistence type="inferred from homology"/>
<dbReference type="AlphaFoldDB" id="A0A0J1CTN1"/>
<dbReference type="Gene3D" id="1.10.10.10">
    <property type="entry name" value="Winged helix-like DNA-binding domain superfamily/Winged helix DNA-binding domain"/>
    <property type="match status" value="1"/>
</dbReference>
<dbReference type="InterPro" id="IPR005119">
    <property type="entry name" value="LysR_subst-bd"/>
</dbReference>
<dbReference type="RefSeq" id="WP_047848854.1">
    <property type="nucleotide sequence ID" value="NZ_AEJF01000136.1"/>
</dbReference>
<evidence type="ECO:0000256" key="4">
    <source>
        <dbReference type="ARBA" id="ARBA00023163"/>
    </source>
</evidence>
<dbReference type="SUPFAM" id="SSF53850">
    <property type="entry name" value="Periplasmic binding protein-like II"/>
    <property type="match status" value="1"/>
</dbReference>
<dbReference type="Proteomes" id="UP000035963">
    <property type="component" value="Unassembled WGS sequence"/>
</dbReference>
<comment type="caution">
    <text evidence="6">The sequence shown here is derived from an EMBL/GenBank/DDBJ whole genome shotgun (WGS) entry which is preliminary data.</text>
</comment>
<feature type="domain" description="HTH lysR-type" evidence="5">
    <location>
        <begin position="13"/>
        <end position="70"/>
    </location>
</feature>
<evidence type="ECO:0000256" key="2">
    <source>
        <dbReference type="ARBA" id="ARBA00023015"/>
    </source>
</evidence>
<dbReference type="PANTHER" id="PTHR30537">
    <property type="entry name" value="HTH-TYPE TRANSCRIPTIONAL REGULATOR"/>
    <property type="match status" value="1"/>
</dbReference>
<sequence length="313" mass="34508">MSSTRSTTKSRLPPLKALLAFEAASRRGSFALGAEELAVTPSAVSHHIQQLEDFLGVPLFQRHPGRAVLTAAGRTYAREIERAFGVIADATNLVAPQSQRGYLVVASGPSFAAKWLQPRLPEFLRANPEIRIRLSTLSDHDDLETTRFDIAIAYGHPHTSKLDVEPLLVERLRPLCSPVLATTLALKNPRDLLRATLIHSSNGLTWSEYLRRVCDEEVRPDNELWLDRSVMAIEAAVDGLGVVLESEVLAAEELRDGRLIAPFDDARFSIDVTSYYLVRSRGYNTSSQAAMTFESWLRSAFNAANLTSKPGGV</sequence>
<dbReference type="GO" id="GO:0043565">
    <property type="term" value="F:sequence-specific DNA binding"/>
    <property type="evidence" value="ECO:0007669"/>
    <property type="project" value="TreeGrafter"/>
</dbReference>
<dbReference type="Pfam" id="PF03466">
    <property type="entry name" value="LysR_substrate"/>
    <property type="match status" value="1"/>
</dbReference>
<protein>
    <submittedName>
        <fullName evidence="6">Transcriptional regulator</fullName>
    </submittedName>
</protein>
<dbReference type="PROSITE" id="PS50931">
    <property type="entry name" value="HTH_LYSR"/>
    <property type="match status" value="1"/>
</dbReference>
<name>A0A0J1CTN1_9BURK</name>
<dbReference type="SUPFAM" id="SSF46785">
    <property type="entry name" value="Winged helix' DNA-binding domain"/>
    <property type="match status" value="1"/>
</dbReference>
<dbReference type="Gene3D" id="3.40.190.10">
    <property type="entry name" value="Periplasmic binding protein-like II"/>
    <property type="match status" value="2"/>
</dbReference>
<organism evidence="6 7">
    <name type="scientific">Caballeronia mineralivorans PML1(12)</name>
    <dbReference type="NCBI Taxonomy" id="908627"/>
    <lineage>
        <taxon>Bacteria</taxon>
        <taxon>Pseudomonadati</taxon>
        <taxon>Pseudomonadota</taxon>
        <taxon>Betaproteobacteria</taxon>
        <taxon>Burkholderiales</taxon>
        <taxon>Burkholderiaceae</taxon>
        <taxon>Caballeronia</taxon>
    </lineage>
</organism>
<gene>
    <name evidence="6" type="ORF">EOS_22165</name>
</gene>
<dbReference type="InterPro" id="IPR000847">
    <property type="entry name" value="LysR_HTH_N"/>
</dbReference>